<dbReference type="Proteomes" id="UP000198994">
    <property type="component" value="Unassembled WGS sequence"/>
</dbReference>
<evidence type="ECO:0000259" key="6">
    <source>
        <dbReference type="Pfam" id="PF00850"/>
    </source>
</evidence>
<dbReference type="Gene3D" id="3.40.800.20">
    <property type="entry name" value="Histone deacetylase domain"/>
    <property type="match status" value="1"/>
</dbReference>
<keyword evidence="5" id="KW-0862">Zinc</keyword>
<evidence type="ECO:0000256" key="5">
    <source>
        <dbReference type="ARBA" id="ARBA00022833"/>
    </source>
</evidence>
<dbReference type="InterPro" id="IPR023801">
    <property type="entry name" value="His_deacetylse_dom"/>
</dbReference>
<dbReference type="GO" id="GO:0016787">
    <property type="term" value="F:hydrolase activity"/>
    <property type="evidence" value="ECO:0007669"/>
    <property type="project" value="UniProtKB-KW"/>
</dbReference>
<dbReference type="PANTHER" id="PTHR10625">
    <property type="entry name" value="HISTONE DEACETYLASE HDAC1-RELATED"/>
    <property type="match status" value="1"/>
</dbReference>
<dbReference type="GO" id="GO:0046872">
    <property type="term" value="F:metal ion binding"/>
    <property type="evidence" value="ECO:0007669"/>
    <property type="project" value="UniProtKB-KW"/>
</dbReference>
<evidence type="ECO:0000313" key="7">
    <source>
        <dbReference type="EMBL" id="SDF66260.1"/>
    </source>
</evidence>
<dbReference type="EMBL" id="FNAV01000044">
    <property type="protein sequence ID" value="SDF66260.1"/>
    <property type="molecule type" value="Genomic_DNA"/>
</dbReference>
<reference evidence="8" key="1">
    <citation type="submission" date="2016-10" db="EMBL/GenBank/DDBJ databases">
        <authorList>
            <person name="Varghese N."/>
            <person name="Submissions S."/>
        </authorList>
    </citation>
    <scope>NUCLEOTIDE SEQUENCE [LARGE SCALE GENOMIC DNA]</scope>
    <source>
        <strain evidence="8">DSM 10146</strain>
    </source>
</reference>
<keyword evidence="4" id="KW-0378">Hydrolase</keyword>
<comment type="cofactor">
    <cofactor evidence="1">
        <name>Zn(2+)</name>
        <dbReference type="ChEBI" id="CHEBI:29105"/>
    </cofactor>
</comment>
<dbReference type="InterPro" id="IPR037138">
    <property type="entry name" value="His_deacetylse_dom_sf"/>
</dbReference>
<gene>
    <name evidence="7" type="ORF">SAMN04488105_1449</name>
</gene>
<dbReference type="SUPFAM" id="SSF52768">
    <property type="entry name" value="Arginase/deacetylase"/>
    <property type="match status" value="1"/>
</dbReference>
<dbReference type="OrthoDB" id="9808367at2"/>
<dbReference type="Pfam" id="PF00850">
    <property type="entry name" value="Hist_deacetyl"/>
    <property type="match status" value="1"/>
</dbReference>
<evidence type="ECO:0000256" key="1">
    <source>
        <dbReference type="ARBA" id="ARBA00001947"/>
    </source>
</evidence>
<evidence type="ECO:0000313" key="8">
    <source>
        <dbReference type="Proteomes" id="UP000198994"/>
    </source>
</evidence>
<dbReference type="PRINTS" id="PR01270">
    <property type="entry name" value="HDASUPER"/>
</dbReference>
<dbReference type="CDD" id="cd10001">
    <property type="entry name" value="HDAC_classII_APAH"/>
    <property type="match status" value="1"/>
</dbReference>
<name>A0A1G7MYW5_9RHOB</name>
<evidence type="ECO:0000256" key="3">
    <source>
        <dbReference type="ARBA" id="ARBA00022723"/>
    </source>
</evidence>
<dbReference type="PANTHER" id="PTHR10625:SF17">
    <property type="entry name" value="HISTONE DEACETYLASE 8"/>
    <property type="match status" value="1"/>
</dbReference>
<proteinExistence type="inferred from homology"/>
<organism evidence="7 8">
    <name type="scientific">Salipiger thiooxidans</name>
    <dbReference type="NCBI Taxonomy" id="282683"/>
    <lineage>
        <taxon>Bacteria</taxon>
        <taxon>Pseudomonadati</taxon>
        <taxon>Pseudomonadota</taxon>
        <taxon>Alphaproteobacteria</taxon>
        <taxon>Rhodobacterales</taxon>
        <taxon>Roseobacteraceae</taxon>
        <taxon>Salipiger</taxon>
    </lineage>
</organism>
<evidence type="ECO:0000256" key="4">
    <source>
        <dbReference type="ARBA" id="ARBA00022801"/>
    </source>
</evidence>
<sequence length="343" mass="37719">MKTVFSEKHKLRDAKGELYQGEFVAPFECPRRAEIIIGAVRNRGLGEVLEPADYGLDPVMAVHDAGFVDFLRTFMDDWEAAGFKGEALAPCWPSRSMTASQIPLHVEGRLGYYALSTDTVMSRGTWEAAMSSKDVALTATDLVLDGKENVAFGLCRPPGHHAATDQFGGYCFFNNAAISAQHALDKGCAKVAILDVDFHHGNGTQEIFYDRDDVLFLSLHGDPMHTFPHFLGHAGETGKGAGEGFNWNYPLPPGASYQMWLAKLQDALARIQAYDPDMVIVSLGVDTFEHDPISFFKLTHDDFVDYGRRIATLGKPTVYVMEGGYAVEEIGINTTNVLFGHES</sequence>
<dbReference type="InterPro" id="IPR023696">
    <property type="entry name" value="Ureohydrolase_dom_sf"/>
</dbReference>
<keyword evidence="3" id="KW-0479">Metal-binding</keyword>
<evidence type="ECO:0000256" key="2">
    <source>
        <dbReference type="ARBA" id="ARBA00005947"/>
    </source>
</evidence>
<accession>A0A1G7MYW5</accession>
<dbReference type="STRING" id="282683.SAMN04488105_1449"/>
<keyword evidence="8" id="KW-1185">Reference proteome</keyword>
<dbReference type="AlphaFoldDB" id="A0A1G7MYW5"/>
<feature type="domain" description="Histone deacetylase" evidence="6">
    <location>
        <begin position="28"/>
        <end position="337"/>
    </location>
</feature>
<dbReference type="GO" id="GO:0040029">
    <property type="term" value="P:epigenetic regulation of gene expression"/>
    <property type="evidence" value="ECO:0007669"/>
    <property type="project" value="TreeGrafter"/>
</dbReference>
<comment type="similarity">
    <text evidence="2">Belongs to the histone deacetylase family.</text>
</comment>
<protein>
    <submittedName>
        <fullName evidence="7">Acetoin utilization deacetylase AcuC</fullName>
    </submittedName>
</protein>
<dbReference type="RefSeq" id="WP_089964231.1">
    <property type="nucleotide sequence ID" value="NZ_FNAV01000044.1"/>
</dbReference>
<dbReference type="InterPro" id="IPR000286">
    <property type="entry name" value="HDACs"/>
</dbReference>
<dbReference type="GO" id="GO:0004407">
    <property type="term" value="F:histone deacetylase activity"/>
    <property type="evidence" value="ECO:0007669"/>
    <property type="project" value="TreeGrafter"/>
</dbReference>